<dbReference type="RefSeq" id="XP_013950890.1">
    <property type="nucleotide sequence ID" value="XM_014095415.1"/>
</dbReference>
<evidence type="ECO:0000256" key="1">
    <source>
        <dbReference type="SAM" id="MobiDB-lite"/>
    </source>
</evidence>
<keyword evidence="3" id="KW-1185">Reference proteome</keyword>
<organism evidence="2 3">
    <name type="scientific">Hypocrea virens (strain Gv29-8 / FGSC 10586)</name>
    <name type="common">Gliocladium virens</name>
    <name type="synonym">Trichoderma virens</name>
    <dbReference type="NCBI Taxonomy" id="413071"/>
    <lineage>
        <taxon>Eukaryota</taxon>
        <taxon>Fungi</taxon>
        <taxon>Dikarya</taxon>
        <taxon>Ascomycota</taxon>
        <taxon>Pezizomycotina</taxon>
        <taxon>Sordariomycetes</taxon>
        <taxon>Hypocreomycetidae</taxon>
        <taxon>Hypocreales</taxon>
        <taxon>Hypocreaceae</taxon>
        <taxon>Trichoderma</taxon>
    </lineage>
</organism>
<comment type="caution">
    <text evidence="2">The sequence shown here is derived from an EMBL/GenBank/DDBJ whole genome shotgun (WGS) entry which is preliminary data.</text>
</comment>
<evidence type="ECO:0000313" key="2">
    <source>
        <dbReference type="EMBL" id="EHK16692.1"/>
    </source>
</evidence>
<dbReference type="AlphaFoldDB" id="G9N9S4"/>
<dbReference type="HOGENOM" id="CLU_950151_0_0_1"/>
<dbReference type="GeneID" id="25796733"/>
<dbReference type="EMBL" id="ABDF02000090">
    <property type="protein sequence ID" value="EHK16692.1"/>
    <property type="molecule type" value="Genomic_DNA"/>
</dbReference>
<feature type="compositionally biased region" description="Low complexity" evidence="1">
    <location>
        <begin position="13"/>
        <end position="24"/>
    </location>
</feature>
<protein>
    <submittedName>
        <fullName evidence="2">Uncharacterized protein</fullName>
    </submittedName>
</protein>
<dbReference type="InParanoid" id="G9N9S4"/>
<dbReference type="VEuPathDB" id="FungiDB:TRIVIDRAFT_65553"/>
<dbReference type="Proteomes" id="UP000007115">
    <property type="component" value="Unassembled WGS sequence"/>
</dbReference>
<accession>G9N9S4</accession>
<feature type="region of interest" description="Disordered" evidence="1">
    <location>
        <begin position="11"/>
        <end position="37"/>
    </location>
</feature>
<evidence type="ECO:0000313" key="3">
    <source>
        <dbReference type="Proteomes" id="UP000007115"/>
    </source>
</evidence>
<gene>
    <name evidence="2" type="ORF">TRIVIDRAFT_65553</name>
</gene>
<reference evidence="2 3" key="1">
    <citation type="journal article" date="2011" name="Genome Biol.">
        <title>Comparative genome sequence analysis underscores mycoparasitism as the ancestral life style of Trichoderma.</title>
        <authorList>
            <person name="Kubicek C.P."/>
            <person name="Herrera-Estrella A."/>
            <person name="Seidl-Seiboth V."/>
            <person name="Martinez D.A."/>
            <person name="Druzhinina I.S."/>
            <person name="Thon M."/>
            <person name="Zeilinger S."/>
            <person name="Casas-Flores S."/>
            <person name="Horwitz B.A."/>
            <person name="Mukherjee P.K."/>
            <person name="Mukherjee M."/>
            <person name="Kredics L."/>
            <person name="Alcaraz L.D."/>
            <person name="Aerts A."/>
            <person name="Antal Z."/>
            <person name="Atanasova L."/>
            <person name="Cervantes-Badillo M.G."/>
            <person name="Challacombe J."/>
            <person name="Chertkov O."/>
            <person name="McCluskey K."/>
            <person name="Coulpier F."/>
            <person name="Deshpande N."/>
            <person name="von Doehren H."/>
            <person name="Ebbole D.J."/>
            <person name="Esquivel-Naranjo E.U."/>
            <person name="Fekete E."/>
            <person name="Flipphi M."/>
            <person name="Glaser F."/>
            <person name="Gomez-Rodriguez E.Y."/>
            <person name="Gruber S."/>
            <person name="Han C."/>
            <person name="Henrissat B."/>
            <person name="Hermosa R."/>
            <person name="Hernandez-Onate M."/>
            <person name="Karaffa L."/>
            <person name="Kosti I."/>
            <person name="Le Crom S."/>
            <person name="Lindquist E."/>
            <person name="Lucas S."/>
            <person name="Luebeck M."/>
            <person name="Luebeck P.S."/>
            <person name="Margeot A."/>
            <person name="Metz B."/>
            <person name="Misra M."/>
            <person name="Nevalainen H."/>
            <person name="Omann M."/>
            <person name="Packer N."/>
            <person name="Perrone G."/>
            <person name="Uresti-Rivera E.E."/>
            <person name="Salamov A."/>
            <person name="Schmoll M."/>
            <person name="Seiboth B."/>
            <person name="Shapiro H."/>
            <person name="Sukno S."/>
            <person name="Tamayo-Ramos J.A."/>
            <person name="Tisch D."/>
            <person name="Wiest A."/>
            <person name="Wilkinson H.H."/>
            <person name="Zhang M."/>
            <person name="Coutinho P.M."/>
            <person name="Kenerley C.M."/>
            <person name="Monte E."/>
            <person name="Baker S.E."/>
            <person name="Grigoriev I.V."/>
        </authorList>
    </citation>
    <scope>NUCLEOTIDE SEQUENCE [LARGE SCALE GENOMIC DNA]</scope>
    <source>
        <strain evidence="3">Gv29-8 / FGSC 10586</strain>
    </source>
</reference>
<proteinExistence type="predicted"/>
<name>G9N9S4_HYPVG</name>
<sequence>MIDWTWKFTQPWSRGPPSRASSASTQDCKSERARRGQMRLPAEMHAGTWPISLHQVPASTSGAPCYRKLYRKCWALVVFSAPSGTWPVLLRPAQVARDGQERALAERGCSATAPCAKRRQGWQQAGRGAIRFQPARMEAKTPCDAPPLGWLGWVRKKNLTPGPSFVMHPYAKDATNASSSYQHLTESCASQRASLALNILASQSGAEKLLTTHCLGSGQTDIFTAPGISRAHARNNRPNQPLSWQNHMKKERHYQSTTIAGTTPNSLLVPQWIAGPKTQPAFMPSLAPRYIVL</sequence>